<name>A0ACC4C0Q3_POPAL</name>
<gene>
    <name evidence="1" type="ORF">D5086_015405</name>
</gene>
<organism evidence="1 2">
    <name type="scientific">Populus alba</name>
    <name type="common">White poplar</name>
    <dbReference type="NCBI Taxonomy" id="43335"/>
    <lineage>
        <taxon>Eukaryota</taxon>
        <taxon>Viridiplantae</taxon>
        <taxon>Streptophyta</taxon>
        <taxon>Embryophyta</taxon>
        <taxon>Tracheophyta</taxon>
        <taxon>Spermatophyta</taxon>
        <taxon>Magnoliopsida</taxon>
        <taxon>eudicotyledons</taxon>
        <taxon>Gunneridae</taxon>
        <taxon>Pentapetalae</taxon>
        <taxon>rosids</taxon>
        <taxon>fabids</taxon>
        <taxon>Malpighiales</taxon>
        <taxon>Salicaceae</taxon>
        <taxon>Saliceae</taxon>
        <taxon>Populus</taxon>
    </lineage>
</organism>
<accession>A0ACC4C0Q3</accession>
<sequence>MIFGELKEYFDSVNKRDSANQLFRRSLYKRSKVFDARKSSSILSRDARMRRWAVKKSENSYTRMEGFLAAGLKDIMKENIFDFFVPKVAEIEDRMKNGYYVGHGLRSVKEDISRMCRDAIKVKNRGAGDMNHIITLFFQLASRLEESSKFSYERDELTKSWKDDLSAALDSAPMKHKKKATGKKYMNRSNGTIPANGSFDYGEYASDQEIKKRISKLNRKSMDSGSETSDDRSSEDGRSGSDSTASDTESDLDFRSEGRTGESRGDGYCMTDEDEREWGARMTKMTMLRSLMHRKNGTEELDMELPEVKDYKPRKQLGDEVIEQEGLGVVCNKEGGFGDDDFVVEFLGEVYPAWKWFEKQDGIRLLQKDSKEPAPEFYNIYLERPKGDADGYDLVVVDAMHKANYASRICHSCKPNCEAKVTAVEGQYQIGIYTVREIQHGEEITFDYNSVTESKEEYEASVCLCGSQVCRGSYLNLTGEGAFQKVLKEWHGLLDRHYLMLGACELNSVSEEDYLDLGRAGLGSCLLGGLPDWVVAYSARLVRFINLERTKLPEEILRHNLEEKRKYFADTCLEVERSDAEVQAEGVYNQRLQNLAVTLDKVRYVMRCIFGDPKQAPPPLEKLTPEETVSFLWKGDGSLVDELLQCMSPYMDEDMLNDLKSKVCAHDPSDCDDIQKALQKSLLWLRDEVRSLPCTYKCRHDAAADLIHVYAYTKSFFRVREYDAFTSPPVHISPLDLGPKCADKLGGLPHKYQKTYGGNYCMGQLIFWHVQTNTEPDFTLAKASKGCLSLPEIGSFYAKVQKPSQQRIYGPKTVKMMLERMEKYPQKPWPKDQIWSFKNSPRVFGSPMLDAVLNNAPLDREMVRASVVQSRPVTTFDHRSHNCPYSNDPYNFVNGANVGGGGDFAFGEAASSKEQIMEMVLKSNVGQNFLDFFISMEGFSS</sequence>
<evidence type="ECO:0000313" key="1">
    <source>
        <dbReference type="EMBL" id="KAL3584344.1"/>
    </source>
</evidence>
<dbReference type="Proteomes" id="UP000309997">
    <property type="component" value="Unassembled WGS sequence"/>
</dbReference>
<comment type="caution">
    <text evidence="1">The sequence shown here is derived from an EMBL/GenBank/DDBJ whole genome shotgun (WGS) entry which is preliminary data.</text>
</comment>
<protein>
    <submittedName>
        <fullName evidence="1">Uncharacterized protein</fullName>
    </submittedName>
</protein>
<keyword evidence="2" id="KW-1185">Reference proteome</keyword>
<evidence type="ECO:0000313" key="2">
    <source>
        <dbReference type="Proteomes" id="UP000309997"/>
    </source>
</evidence>
<proteinExistence type="predicted"/>
<dbReference type="EMBL" id="RCHU02000007">
    <property type="protein sequence ID" value="KAL3584344.1"/>
    <property type="molecule type" value="Genomic_DNA"/>
</dbReference>
<reference evidence="1 2" key="1">
    <citation type="journal article" date="2024" name="Plant Biotechnol. J.">
        <title>Genome and CRISPR/Cas9 system of a widespread forest tree (Populus alba) in the world.</title>
        <authorList>
            <person name="Liu Y.J."/>
            <person name="Jiang P.F."/>
            <person name="Han X.M."/>
            <person name="Li X.Y."/>
            <person name="Wang H.M."/>
            <person name="Wang Y.J."/>
            <person name="Wang X.X."/>
            <person name="Zeng Q.Y."/>
        </authorList>
    </citation>
    <scope>NUCLEOTIDE SEQUENCE [LARGE SCALE GENOMIC DNA]</scope>
    <source>
        <strain evidence="2">cv. PAL-ZL1</strain>
    </source>
</reference>